<dbReference type="SUPFAM" id="SSF68906">
    <property type="entry name" value="SAP domain"/>
    <property type="match status" value="1"/>
</dbReference>
<protein>
    <recommendedName>
        <fullName evidence="1">SAP domain-containing protein</fullName>
    </recommendedName>
</protein>
<dbReference type="AlphaFoldDB" id="A0A9D4FU33"/>
<dbReference type="EMBL" id="JAIWYP010000006">
    <property type="protein sequence ID" value="KAH3805013.1"/>
    <property type="molecule type" value="Genomic_DNA"/>
</dbReference>
<evidence type="ECO:0000259" key="1">
    <source>
        <dbReference type="PROSITE" id="PS50800"/>
    </source>
</evidence>
<comment type="caution">
    <text evidence="2">The sequence shown here is derived from an EMBL/GenBank/DDBJ whole genome shotgun (WGS) entry which is preliminary data.</text>
</comment>
<organism evidence="2 3">
    <name type="scientific">Dreissena polymorpha</name>
    <name type="common">Zebra mussel</name>
    <name type="synonym">Mytilus polymorpha</name>
    <dbReference type="NCBI Taxonomy" id="45954"/>
    <lineage>
        <taxon>Eukaryota</taxon>
        <taxon>Metazoa</taxon>
        <taxon>Spiralia</taxon>
        <taxon>Lophotrochozoa</taxon>
        <taxon>Mollusca</taxon>
        <taxon>Bivalvia</taxon>
        <taxon>Autobranchia</taxon>
        <taxon>Heteroconchia</taxon>
        <taxon>Euheterodonta</taxon>
        <taxon>Imparidentia</taxon>
        <taxon>Neoheterodontei</taxon>
        <taxon>Myida</taxon>
        <taxon>Dreissenoidea</taxon>
        <taxon>Dreissenidae</taxon>
        <taxon>Dreissena</taxon>
    </lineage>
</organism>
<dbReference type="InterPro" id="IPR003034">
    <property type="entry name" value="SAP_dom"/>
</dbReference>
<keyword evidence="3" id="KW-1185">Reference proteome</keyword>
<reference evidence="2" key="1">
    <citation type="journal article" date="2019" name="bioRxiv">
        <title>The Genome of the Zebra Mussel, Dreissena polymorpha: A Resource for Invasive Species Research.</title>
        <authorList>
            <person name="McCartney M.A."/>
            <person name="Auch B."/>
            <person name="Kono T."/>
            <person name="Mallez S."/>
            <person name="Zhang Y."/>
            <person name="Obille A."/>
            <person name="Becker A."/>
            <person name="Abrahante J.E."/>
            <person name="Garbe J."/>
            <person name="Badalamenti J.P."/>
            <person name="Herman A."/>
            <person name="Mangelson H."/>
            <person name="Liachko I."/>
            <person name="Sullivan S."/>
            <person name="Sone E.D."/>
            <person name="Koren S."/>
            <person name="Silverstein K.A.T."/>
            <person name="Beckman K.B."/>
            <person name="Gohl D.M."/>
        </authorList>
    </citation>
    <scope>NUCLEOTIDE SEQUENCE</scope>
    <source>
        <strain evidence="2">Duluth1</strain>
        <tissue evidence="2">Whole animal</tissue>
    </source>
</reference>
<dbReference type="PROSITE" id="PS50800">
    <property type="entry name" value="SAP"/>
    <property type="match status" value="1"/>
</dbReference>
<feature type="domain" description="SAP" evidence="1">
    <location>
        <begin position="18"/>
        <end position="52"/>
    </location>
</feature>
<dbReference type="InterPro" id="IPR036361">
    <property type="entry name" value="SAP_dom_sf"/>
</dbReference>
<proteinExistence type="predicted"/>
<reference evidence="2" key="2">
    <citation type="submission" date="2020-11" db="EMBL/GenBank/DDBJ databases">
        <authorList>
            <person name="McCartney M.A."/>
            <person name="Auch B."/>
            <person name="Kono T."/>
            <person name="Mallez S."/>
            <person name="Becker A."/>
            <person name="Gohl D.M."/>
            <person name="Silverstein K.A.T."/>
            <person name="Koren S."/>
            <person name="Bechman K.B."/>
            <person name="Herman A."/>
            <person name="Abrahante J.E."/>
            <person name="Garbe J."/>
        </authorList>
    </citation>
    <scope>NUCLEOTIDE SEQUENCE</scope>
    <source>
        <strain evidence="2">Duluth1</strain>
        <tissue evidence="2">Whole animal</tissue>
    </source>
</reference>
<evidence type="ECO:0000313" key="2">
    <source>
        <dbReference type="EMBL" id="KAH3805013.1"/>
    </source>
</evidence>
<dbReference type="Gene3D" id="1.10.720.30">
    <property type="entry name" value="SAP domain"/>
    <property type="match status" value="1"/>
</dbReference>
<gene>
    <name evidence="2" type="ORF">DPMN_133305</name>
</gene>
<name>A0A9D4FU33_DREPO</name>
<sequence>MKMAKSIDEYLCYSVENLETLTVNHLKRVLTNVSEHVTGKKASLVSRLYAYICRVNAQKQENLDINQGLTGDINIPEQCTLDDLIILADEAGWTNDLRLLPNVNFHQLYQYVVERTRKYGDQIMKGTVFKKERA</sequence>
<accession>A0A9D4FU33</accession>
<dbReference type="Proteomes" id="UP000828390">
    <property type="component" value="Unassembled WGS sequence"/>
</dbReference>
<evidence type="ECO:0000313" key="3">
    <source>
        <dbReference type="Proteomes" id="UP000828390"/>
    </source>
</evidence>